<keyword evidence="2" id="KW-1185">Reference proteome</keyword>
<dbReference type="Proteomes" id="UP001196413">
    <property type="component" value="Unassembled WGS sequence"/>
</dbReference>
<comment type="caution">
    <text evidence="1">The sequence shown here is derived from an EMBL/GenBank/DDBJ whole genome shotgun (WGS) entry which is preliminary data.</text>
</comment>
<protein>
    <submittedName>
        <fullName evidence="1">Uncharacterized protein</fullName>
    </submittedName>
</protein>
<dbReference type="AlphaFoldDB" id="A0AAD5WFM9"/>
<organism evidence="1 2">
    <name type="scientific">Parelaphostrongylus tenuis</name>
    <name type="common">Meningeal worm</name>
    <dbReference type="NCBI Taxonomy" id="148309"/>
    <lineage>
        <taxon>Eukaryota</taxon>
        <taxon>Metazoa</taxon>
        <taxon>Ecdysozoa</taxon>
        <taxon>Nematoda</taxon>
        <taxon>Chromadorea</taxon>
        <taxon>Rhabditida</taxon>
        <taxon>Rhabditina</taxon>
        <taxon>Rhabditomorpha</taxon>
        <taxon>Strongyloidea</taxon>
        <taxon>Metastrongylidae</taxon>
        <taxon>Parelaphostrongylus</taxon>
    </lineage>
</organism>
<proteinExistence type="predicted"/>
<sequence length="99" mass="10283">MAKGMILQRCIIAGNAVTGICTEKRNMKGICIATVKEVTLAPVSANLTPNSGALVTTNIIMATWSRMMWQGVVSRAIRMLALGPFGSNSVSASATVGGN</sequence>
<evidence type="ECO:0000313" key="1">
    <source>
        <dbReference type="EMBL" id="KAJ1368347.1"/>
    </source>
</evidence>
<evidence type="ECO:0000313" key="2">
    <source>
        <dbReference type="Proteomes" id="UP001196413"/>
    </source>
</evidence>
<gene>
    <name evidence="1" type="ORF">KIN20_029463</name>
</gene>
<name>A0AAD5WFM9_PARTN</name>
<reference evidence="1" key="1">
    <citation type="submission" date="2021-06" db="EMBL/GenBank/DDBJ databases">
        <title>Parelaphostrongylus tenuis whole genome reference sequence.</title>
        <authorList>
            <person name="Garwood T.J."/>
            <person name="Larsen P.A."/>
            <person name="Fountain-Jones N.M."/>
            <person name="Garbe J.R."/>
            <person name="Macchietto M.G."/>
            <person name="Kania S.A."/>
            <person name="Gerhold R.W."/>
            <person name="Richards J.E."/>
            <person name="Wolf T.M."/>
        </authorList>
    </citation>
    <scope>NUCLEOTIDE SEQUENCE</scope>
    <source>
        <strain evidence="1">MNPRO001-30</strain>
        <tissue evidence="1">Meninges</tissue>
    </source>
</reference>
<accession>A0AAD5WFM9</accession>
<dbReference type="EMBL" id="JAHQIW010006165">
    <property type="protein sequence ID" value="KAJ1368347.1"/>
    <property type="molecule type" value="Genomic_DNA"/>
</dbReference>